<comment type="catalytic activity">
    <reaction evidence="1">
        <text>2-hydroxychromene-2-carboxylate = (3E)-4-(2-hydroxyphenyl)-2-oxobut-3-enoate</text>
        <dbReference type="Rhea" id="RHEA:27401"/>
        <dbReference type="ChEBI" id="CHEBI:59350"/>
        <dbReference type="ChEBI" id="CHEBI:59353"/>
        <dbReference type="EC" id="5.99.1.4"/>
    </reaction>
</comment>
<keyword evidence="1 3" id="KW-0413">Isomerase</keyword>
<sequence>MSRRPVLDFWYEFSSTYSYLAAARIEALAEGAEVEVRWRPFLLGPIFAAQGWTTAPFNLYPARGRYMWRDIERQAARLGLPLVRPDPFPQNGLLAARVALSLREQGATPAFTRAVFRAEFAEGRAIADPAVILALLRELGLDAPGVMAAAQGAAVKARLRAETEEARTRGLFGAPTLLTADGEMFWGNDRLEEALAWAAGERPGGMR</sequence>
<evidence type="ECO:0000313" key="4">
    <source>
        <dbReference type="Proteomes" id="UP001321492"/>
    </source>
</evidence>
<keyword evidence="4" id="KW-1185">Reference proteome</keyword>
<dbReference type="EMBL" id="JASJEV010000006">
    <property type="protein sequence ID" value="MDJ1158880.1"/>
    <property type="molecule type" value="Genomic_DNA"/>
</dbReference>
<dbReference type="PANTHER" id="PTHR42943:SF2">
    <property type="entry name" value="GLUTATHIONE S-TRANSFERASE KAPPA 1"/>
    <property type="match status" value="1"/>
</dbReference>
<dbReference type="CDD" id="cd03022">
    <property type="entry name" value="DsbA_HCCA_Iso"/>
    <property type="match status" value="1"/>
</dbReference>
<dbReference type="RefSeq" id="WP_283740871.1">
    <property type="nucleotide sequence ID" value="NZ_JASJEV010000006.1"/>
</dbReference>
<dbReference type="Proteomes" id="UP001321492">
    <property type="component" value="Unassembled WGS sequence"/>
</dbReference>
<proteinExistence type="inferred from homology"/>
<organism evidence="3 4">
    <name type="scientific">Chelatococcus albus</name>
    <dbReference type="NCBI Taxonomy" id="3047466"/>
    <lineage>
        <taxon>Bacteria</taxon>
        <taxon>Pseudomonadati</taxon>
        <taxon>Pseudomonadota</taxon>
        <taxon>Alphaproteobacteria</taxon>
        <taxon>Hyphomicrobiales</taxon>
        <taxon>Chelatococcaceae</taxon>
        <taxon>Chelatococcus</taxon>
    </lineage>
</organism>
<dbReference type="InterPro" id="IPR001853">
    <property type="entry name" value="DSBA-like_thioredoxin_dom"/>
</dbReference>
<dbReference type="Gene3D" id="3.40.30.10">
    <property type="entry name" value="Glutaredoxin"/>
    <property type="match status" value="1"/>
</dbReference>
<dbReference type="Pfam" id="PF01323">
    <property type="entry name" value="DSBA"/>
    <property type="match status" value="1"/>
</dbReference>
<evidence type="ECO:0000256" key="1">
    <source>
        <dbReference type="PIRNR" id="PIRNR006386"/>
    </source>
</evidence>
<comment type="caution">
    <text evidence="3">The sequence shown here is derived from an EMBL/GenBank/DDBJ whole genome shotgun (WGS) entry which is preliminary data.</text>
</comment>
<dbReference type="InterPro" id="IPR036249">
    <property type="entry name" value="Thioredoxin-like_sf"/>
</dbReference>
<evidence type="ECO:0000313" key="3">
    <source>
        <dbReference type="EMBL" id="MDJ1158880.1"/>
    </source>
</evidence>
<name>A0ABT7AHL9_9HYPH</name>
<reference evidence="3 4" key="1">
    <citation type="submission" date="2023-05" db="EMBL/GenBank/DDBJ databases">
        <title>Chelatococcus sp. nov., a moderately thermophilic bacterium isolated from hot spring microbial mat.</title>
        <authorList>
            <person name="Hu C.-J."/>
            <person name="Li W.-J."/>
        </authorList>
    </citation>
    <scope>NUCLEOTIDE SEQUENCE [LARGE SCALE GENOMIC DNA]</scope>
    <source>
        <strain evidence="3 4">SYSU G07232</strain>
    </source>
</reference>
<dbReference type="PANTHER" id="PTHR42943">
    <property type="entry name" value="GLUTATHIONE S-TRANSFERASE KAPPA"/>
    <property type="match status" value="1"/>
</dbReference>
<evidence type="ECO:0000259" key="2">
    <source>
        <dbReference type="Pfam" id="PF01323"/>
    </source>
</evidence>
<dbReference type="InterPro" id="IPR044087">
    <property type="entry name" value="NahD-like"/>
</dbReference>
<dbReference type="PIRSF" id="PIRSF006386">
    <property type="entry name" value="HCCAis_GSTk"/>
    <property type="match status" value="1"/>
</dbReference>
<gene>
    <name evidence="3" type="ORF">QNA08_11605</name>
</gene>
<dbReference type="EC" id="5.99.1.4" evidence="1"/>
<accession>A0ABT7AHL9</accession>
<dbReference type="SUPFAM" id="SSF52833">
    <property type="entry name" value="Thioredoxin-like"/>
    <property type="match status" value="1"/>
</dbReference>
<dbReference type="InterPro" id="IPR051924">
    <property type="entry name" value="GST_Kappa/NadH"/>
</dbReference>
<dbReference type="GO" id="GO:0016853">
    <property type="term" value="F:isomerase activity"/>
    <property type="evidence" value="ECO:0007669"/>
    <property type="project" value="UniProtKB-KW"/>
</dbReference>
<protein>
    <recommendedName>
        <fullName evidence="1">2-hydroxychromene-2-carboxylate isomerase</fullName>
        <ecNumber evidence="1">5.99.1.4</ecNumber>
    </recommendedName>
</protein>
<feature type="domain" description="DSBA-like thioredoxin" evidence="2">
    <location>
        <begin position="7"/>
        <end position="193"/>
    </location>
</feature>
<comment type="similarity">
    <text evidence="1">Belongs to the GST superfamily. NadH family.</text>
</comment>
<dbReference type="InterPro" id="IPR014440">
    <property type="entry name" value="HCCAis_GSTk"/>
</dbReference>